<evidence type="ECO:0000313" key="2">
    <source>
        <dbReference type="EMBL" id="DAF64667.1"/>
    </source>
</evidence>
<organism evidence="2">
    <name type="scientific">Podoviridae sp. ct90d35</name>
    <dbReference type="NCBI Taxonomy" id="2827724"/>
    <lineage>
        <taxon>Viruses</taxon>
        <taxon>Duplodnaviria</taxon>
        <taxon>Heunggongvirae</taxon>
        <taxon>Uroviricota</taxon>
        <taxon>Caudoviricetes</taxon>
    </lineage>
</organism>
<reference evidence="2" key="1">
    <citation type="journal article" date="2021" name="Proc. Natl. Acad. Sci. U.S.A.">
        <title>A Catalog of Tens of Thousands of Viruses from Human Metagenomes Reveals Hidden Associations with Chronic Diseases.</title>
        <authorList>
            <person name="Tisza M.J."/>
            <person name="Buck C.B."/>
        </authorList>
    </citation>
    <scope>NUCLEOTIDE SEQUENCE</scope>
    <source>
        <strain evidence="2">Ct90d35</strain>
    </source>
</reference>
<name>A0A8S5TNG2_9CAUD</name>
<dbReference type="InterPro" id="IPR032427">
    <property type="entry name" value="P22_portal"/>
</dbReference>
<evidence type="ECO:0000256" key="1">
    <source>
        <dbReference type="SAM" id="MobiDB-lite"/>
    </source>
</evidence>
<feature type="region of interest" description="Disordered" evidence="1">
    <location>
        <begin position="297"/>
        <end position="329"/>
    </location>
</feature>
<dbReference type="Pfam" id="PF16510">
    <property type="entry name" value="P22_portal"/>
    <property type="match status" value="1"/>
</dbReference>
<accession>A0A8S5TNG2</accession>
<dbReference type="EMBL" id="BK032865">
    <property type="protein sequence ID" value="DAF64667.1"/>
    <property type="molecule type" value="Genomic_DNA"/>
</dbReference>
<feature type="compositionally biased region" description="Polar residues" evidence="1">
    <location>
        <begin position="302"/>
        <end position="317"/>
    </location>
</feature>
<protein>
    <submittedName>
        <fullName evidence="2">Portal protein</fullName>
    </submittedName>
</protein>
<proteinExistence type="predicted"/>
<sequence length="329" mass="35975">MYPFVFDTLFPMKGTPCGFGFVDVAKSPQEYIDRGNQAIMENMLANSRPRFFIRNDGGVNEEEYADTNKPFVHTEGGLGDDSITPIQGKHLSGIYVNVIQNKVDELKETTGNRDISNGGSQSGVTAASAIAAMQEAGSKIDRDSSKSTYRAFRKVCVILIELIRQFYDMPRQFRIVGESGMNEFVSYSNAGIQPQDQGEVMGVDMGYRVPEFDITVSAEKRSPYSKLSQNELALQFYGAGFFQPENAQAALMCLEMMDFDRKEIVMNKIAQNGSVYQQMMGMMGGLAQAGAAPGLAAMPQEQEAQTATAGESGVTQSARERVADSTVPT</sequence>